<dbReference type="Gene3D" id="2.60.120.620">
    <property type="entry name" value="q2cbj1_9rhob like domain"/>
    <property type="match status" value="1"/>
</dbReference>
<dbReference type="Pfam" id="PF05721">
    <property type="entry name" value="PhyH"/>
    <property type="match status" value="1"/>
</dbReference>
<sequence length="234" mass="26653">MTANDYKAVAKTFWKQGYVVIDDFFDENLMSTSQSIIMSHFGESPAYAHDEQFIQLSKAEVVPWFPQREGEHHFDIIEQDPRLIALSEAILGASWYSQYCMVMFSKQGSVGQAWHQDCPPEDATQYNLNRLVYTKDINDGDGGEVYIRPHSHLNGALSKGPLFEDFEDQVVVLPKKGSLILLHGHCWHRIGEQKRNSRISTNYRAAPQSAAADITDICVYRNMRYQFSKAKVVG</sequence>
<dbReference type="GO" id="GO:0016706">
    <property type="term" value="F:2-oxoglutarate-dependent dioxygenase activity"/>
    <property type="evidence" value="ECO:0007669"/>
    <property type="project" value="UniProtKB-ARBA"/>
</dbReference>
<dbReference type="eggNOG" id="COG5285">
    <property type="taxonomic scope" value="Bacteria"/>
</dbReference>
<dbReference type="RefSeq" id="WP_014110293.1">
    <property type="nucleotide sequence ID" value="NC_016041.1"/>
</dbReference>
<evidence type="ECO:0000313" key="2">
    <source>
        <dbReference type="Proteomes" id="UP000009282"/>
    </source>
</evidence>
<proteinExistence type="predicted"/>
<accession>G4QN03</accession>
<dbReference type="InterPro" id="IPR008775">
    <property type="entry name" value="Phytyl_CoA_dOase-like"/>
</dbReference>
<organism evidence="1 2">
    <name type="scientific">Glaciecola nitratireducens (strain JCM 12485 / KCTC 12276 / FR1064)</name>
    <dbReference type="NCBI Taxonomy" id="1085623"/>
    <lineage>
        <taxon>Bacteria</taxon>
        <taxon>Pseudomonadati</taxon>
        <taxon>Pseudomonadota</taxon>
        <taxon>Gammaproteobacteria</taxon>
        <taxon>Alteromonadales</taxon>
        <taxon>Alteromonadaceae</taxon>
        <taxon>Brumicola</taxon>
    </lineage>
</organism>
<dbReference type="SUPFAM" id="SSF51197">
    <property type="entry name" value="Clavaminate synthase-like"/>
    <property type="match status" value="1"/>
</dbReference>
<dbReference type="STRING" id="1085623.GNIT_3328"/>
<dbReference type="AlphaFoldDB" id="G4QN03"/>
<dbReference type="OrthoDB" id="7054292at2"/>
<reference evidence="1 2" key="1">
    <citation type="journal article" date="2011" name="J. Bacteriol.">
        <title>Complete genome sequence of seawater bacterium Glaciecola nitratireducens FR1064T.</title>
        <authorList>
            <person name="Bian F."/>
            <person name="Qin Q.L."/>
            <person name="Xie B.B."/>
            <person name="Shu Y.L."/>
            <person name="Zhang X.Y."/>
            <person name="Yu Y."/>
            <person name="Chen B."/>
            <person name="Chen X.L."/>
            <person name="Zhou B.C."/>
            <person name="Zhang Y.Z."/>
        </authorList>
    </citation>
    <scope>NUCLEOTIDE SEQUENCE [LARGE SCALE GENOMIC DNA]</scope>
    <source>
        <strain evidence="2">JCM 12485 / KCTC 12276 / FR1064</strain>
    </source>
</reference>
<keyword evidence="1" id="KW-0223">Dioxygenase</keyword>
<protein>
    <submittedName>
        <fullName evidence="1">Phytanoyl-CoA dioxygenase superfamily</fullName>
    </submittedName>
</protein>
<dbReference type="EMBL" id="CP003060">
    <property type="protein sequence ID" value="AEP31422.1"/>
    <property type="molecule type" value="Genomic_DNA"/>
</dbReference>
<evidence type="ECO:0000313" key="1">
    <source>
        <dbReference type="EMBL" id="AEP31422.1"/>
    </source>
</evidence>
<gene>
    <name evidence="1" type="ordered locus">GNIT_3328</name>
</gene>
<name>G4QN03_GLANF</name>
<dbReference type="Proteomes" id="UP000009282">
    <property type="component" value="Chromosome"/>
</dbReference>
<keyword evidence="2" id="KW-1185">Reference proteome</keyword>
<keyword evidence="1" id="KW-0560">Oxidoreductase</keyword>
<dbReference type="KEGG" id="gni:GNIT_3328"/>
<dbReference type="HOGENOM" id="CLU_1184385_0_0_6"/>